<dbReference type="InterPro" id="IPR033932">
    <property type="entry name" value="YtcJ-like"/>
</dbReference>
<dbReference type="InterPro" id="IPR011059">
    <property type="entry name" value="Metal-dep_hydrolase_composite"/>
</dbReference>
<dbReference type="RefSeq" id="WP_042020265.1">
    <property type="nucleotide sequence ID" value="NZ_CDBW01000016.1"/>
</dbReference>
<sequence>MNIKTLLLASLLVALPAAANAQSQSQTLIFGGTIYSGDPANPHPEAVGIEGKKIVAVGSYQEVSTRLGSHAKRLDLQGKYLMPGLIDSHVHAAFAGFQGMTVNFPDAMDQVEQVQQFLTRSKDDPRLTLGDVQLYSNVSLDYWHQLPLLDQVFNGPQYQQLPVVLAGSDAHTGWANQAMLRKAGIDAESLAGRYAPLKGNFGLTPSGQLSGFASEGGWDAILKALPPVSDETIAKAIMTAAKQLNQVGITAWMDPISNIRPLAPIFNAEPDRRDTGLLPAYSMLSREGKLTGHVSALALVGIHASPAIIDDVLALQQQFQDAPDVKLVGIKILQDGVIEFPSQTAKLSEPYLNRPGYSGKDDLDKQRFNELIRTADAHQLIAHFHAIGDRAVRESLDAIAYARAHNRDHRLLHSITHLEVVSPASIARFKPLNVAASMQLLWAGKNVATTMLLEGKVPPALLARLYPAGSLLQSGAIIAGASDWPVSSPSPFLAMYTAITRQGELGLLPPASEQISRQAILQAYTLNAAKVIGQEKEIGSISAGKSADLILLDRNLEQVASEQIKETKVLWTMFKGKQVYSAR</sequence>
<dbReference type="PANTHER" id="PTHR22642:SF2">
    <property type="entry name" value="PROTEIN LONG AFTER FAR-RED 3"/>
    <property type="match status" value="1"/>
</dbReference>
<accession>A0A1S2CTA9</accession>
<dbReference type="Pfam" id="PF07969">
    <property type="entry name" value="Amidohydro_3"/>
    <property type="match status" value="1"/>
</dbReference>
<feature type="signal peptide" evidence="1">
    <location>
        <begin position="1"/>
        <end position="21"/>
    </location>
</feature>
<dbReference type="PANTHER" id="PTHR22642">
    <property type="entry name" value="IMIDAZOLONEPROPIONASE"/>
    <property type="match status" value="1"/>
</dbReference>
<dbReference type="AlphaFoldDB" id="A0A1S2CTA9"/>
<dbReference type="STRING" id="646.BJD16_04585"/>
<name>A0A1S2CTA9_AERSO</name>
<dbReference type="CDD" id="cd01300">
    <property type="entry name" value="YtcJ_like"/>
    <property type="match status" value="1"/>
</dbReference>
<dbReference type="GeneID" id="58922039"/>
<dbReference type="Gene3D" id="2.30.40.10">
    <property type="entry name" value="Urease, subunit C, domain 1"/>
    <property type="match status" value="1"/>
</dbReference>
<dbReference type="OrthoDB" id="9031471at2"/>
<dbReference type="InterPro" id="IPR013108">
    <property type="entry name" value="Amidohydro_3"/>
</dbReference>
<dbReference type="SUPFAM" id="SSF51338">
    <property type="entry name" value="Composite domain of metallo-dependent hydrolases"/>
    <property type="match status" value="1"/>
</dbReference>
<dbReference type="SUPFAM" id="SSF51556">
    <property type="entry name" value="Metallo-dependent hydrolases"/>
    <property type="match status" value="1"/>
</dbReference>
<dbReference type="InterPro" id="IPR032466">
    <property type="entry name" value="Metal_Hydrolase"/>
</dbReference>
<evidence type="ECO:0000256" key="1">
    <source>
        <dbReference type="SAM" id="SignalP"/>
    </source>
</evidence>
<keyword evidence="1" id="KW-0732">Signal</keyword>
<gene>
    <name evidence="3" type="ORF">BJD16_04585</name>
</gene>
<dbReference type="Proteomes" id="UP000179934">
    <property type="component" value="Unassembled WGS sequence"/>
</dbReference>
<keyword evidence="3" id="KW-0378">Hydrolase</keyword>
<protein>
    <submittedName>
        <fullName evidence="3">Amidohydrolase</fullName>
    </submittedName>
</protein>
<feature type="domain" description="Amidohydrolase 3" evidence="2">
    <location>
        <begin position="74"/>
        <end position="580"/>
    </location>
</feature>
<comment type="caution">
    <text evidence="3">The sequence shown here is derived from an EMBL/GenBank/DDBJ whole genome shotgun (WGS) entry which is preliminary data.</text>
</comment>
<proteinExistence type="predicted"/>
<organism evidence="3 4">
    <name type="scientific">Aeromonas sobria</name>
    <dbReference type="NCBI Taxonomy" id="646"/>
    <lineage>
        <taxon>Bacteria</taxon>
        <taxon>Pseudomonadati</taxon>
        <taxon>Pseudomonadota</taxon>
        <taxon>Gammaproteobacteria</taxon>
        <taxon>Aeromonadales</taxon>
        <taxon>Aeromonadaceae</taxon>
        <taxon>Aeromonas</taxon>
    </lineage>
</organism>
<evidence type="ECO:0000313" key="3">
    <source>
        <dbReference type="EMBL" id="OHY91227.1"/>
    </source>
</evidence>
<dbReference type="Gene3D" id="3.10.310.70">
    <property type="match status" value="1"/>
</dbReference>
<evidence type="ECO:0000259" key="2">
    <source>
        <dbReference type="Pfam" id="PF07969"/>
    </source>
</evidence>
<dbReference type="GO" id="GO:0016810">
    <property type="term" value="F:hydrolase activity, acting on carbon-nitrogen (but not peptide) bonds"/>
    <property type="evidence" value="ECO:0007669"/>
    <property type="project" value="InterPro"/>
</dbReference>
<feature type="chain" id="PRO_5010255043" evidence="1">
    <location>
        <begin position="22"/>
        <end position="583"/>
    </location>
</feature>
<dbReference type="Gene3D" id="3.20.20.140">
    <property type="entry name" value="Metal-dependent hydrolases"/>
    <property type="match status" value="1"/>
</dbReference>
<evidence type="ECO:0000313" key="4">
    <source>
        <dbReference type="Proteomes" id="UP000179934"/>
    </source>
</evidence>
<dbReference type="EMBL" id="MKFU01000023">
    <property type="protein sequence ID" value="OHY91227.1"/>
    <property type="molecule type" value="Genomic_DNA"/>
</dbReference>
<reference evidence="3 4" key="1">
    <citation type="submission" date="2016-09" db="EMBL/GenBank/DDBJ databases">
        <title>Draft Genome Sequence of Aeromonas sobria Strain 08005, Isolated from Sick Rana catesbeiana.</title>
        <authorList>
            <person name="Yang Q."/>
        </authorList>
    </citation>
    <scope>NUCLEOTIDE SEQUENCE [LARGE SCALE GENOMIC DNA]</scope>
    <source>
        <strain evidence="3 4">08005</strain>
    </source>
</reference>